<feature type="binding site" evidence="13">
    <location>
        <position position="461"/>
    </location>
    <ligand>
        <name>substrate</name>
    </ligand>
</feature>
<feature type="binding site" evidence="13">
    <location>
        <position position="434"/>
    </location>
    <ligand>
        <name>ATP</name>
        <dbReference type="ChEBI" id="CHEBI:30616"/>
    </ligand>
</feature>
<dbReference type="EC" id="6.3.2.3" evidence="3 12"/>
<feature type="binding site" evidence="13">
    <location>
        <begin position="395"/>
        <end position="398"/>
    </location>
    <ligand>
        <name>ATP</name>
        <dbReference type="ChEBI" id="CHEBI:30616"/>
    </ligand>
</feature>
<organism evidence="17 18">
    <name type="scientific">Dermatophagoides farinae</name>
    <name type="common">American house dust mite</name>
    <dbReference type="NCBI Taxonomy" id="6954"/>
    <lineage>
        <taxon>Eukaryota</taxon>
        <taxon>Metazoa</taxon>
        <taxon>Ecdysozoa</taxon>
        <taxon>Arthropoda</taxon>
        <taxon>Chelicerata</taxon>
        <taxon>Arachnida</taxon>
        <taxon>Acari</taxon>
        <taxon>Acariformes</taxon>
        <taxon>Sarcoptiformes</taxon>
        <taxon>Astigmata</taxon>
        <taxon>Psoroptidia</taxon>
        <taxon>Analgoidea</taxon>
        <taxon>Pyroglyphidae</taxon>
        <taxon>Dermatophagoidinae</taxon>
        <taxon>Dermatophagoides</taxon>
    </lineage>
</organism>
<keyword evidence="8 12" id="KW-0547">Nucleotide-binding</keyword>
<dbReference type="Proteomes" id="UP000790347">
    <property type="component" value="Unassembled WGS sequence"/>
</dbReference>
<evidence type="ECO:0000256" key="4">
    <source>
        <dbReference type="ARBA" id="ARBA00020821"/>
    </source>
</evidence>
<feature type="binding site" evidence="14">
    <location>
        <position position="365"/>
    </location>
    <ligand>
        <name>Mg(2+)</name>
        <dbReference type="ChEBI" id="CHEBI:18420"/>
    </ligand>
</feature>
<keyword evidence="6 12" id="KW-0317">Glutathione biosynthesis</keyword>
<dbReference type="InterPro" id="IPR014049">
    <property type="entry name" value="Glutathione_synthase_N_euk"/>
</dbReference>
<dbReference type="EMBL" id="ASGP02000002">
    <property type="protein sequence ID" value="KAH9521006.1"/>
    <property type="molecule type" value="Genomic_DNA"/>
</dbReference>
<name>A0A922L5G6_DERFA</name>
<dbReference type="Gene3D" id="3.40.50.1760">
    <property type="entry name" value="Glutathione synthase, substrate-binding domain superfamily, eukaryotic"/>
    <property type="match status" value="1"/>
</dbReference>
<dbReference type="PANTHER" id="PTHR11130:SF0">
    <property type="entry name" value="GLUTATHIONE SYNTHETASE"/>
    <property type="match status" value="1"/>
</dbReference>
<reference evidence="16" key="3">
    <citation type="journal article" date="2021" name="World Allergy Organ. J.">
        <title>Chromosome-level assembly of Dermatophagoides farinae genome and transcriptome reveals two novel allergens Der f 37 and Der f 39.</title>
        <authorList>
            <person name="Chen J."/>
            <person name="Cai Z."/>
            <person name="Fan D."/>
            <person name="Hu J."/>
            <person name="Hou Y."/>
            <person name="He Y."/>
            <person name="Zhang Z."/>
            <person name="Zhao Z."/>
            <person name="Gao P."/>
            <person name="Hu W."/>
            <person name="Sun J."/>
            <person name="Li J."/>
            <person name="Ji K."/>
        </authorList>
    </citation>
    <scope>NUCLEOTIDE SEQUENCE</scope>
    <source>
        <strain evidence="16">JKM2019</strain>
    </source>
</reference>
<dbReference type="InterPro" id="IPR005615">
    <property type="entry name" value="Glutathione_synthase"/>
</dbReference>
<evidence type="ECO:0000256" key="3">
    <source>
        <dbReference type="ARBA" id="ARBA00012214"/>
    </source>
</evidence>
<dbReference type="GO" id="GO:0005524">
    <property type="term" value="F:ATP binding"/>
    <property type="evidence" value="ECO:0007669"/>
    <property type="project" value="UniProtKB-UniRule"/>
</dbReference>
<reference evidence="16" key="2">
    <citation type="submission" date="2020-06" db="EMBL/GenBank/DDBJ databases">
        <authorList>
            <person name="Ji K."/>
            <person name="Li J."/>
        </authorList>
    </citation>
    <scope>NUCLEOTIDE SEQUENCE</scope>
    <source>
        <strain evidence="16">JKM2019</strain>
        <tissue evidence="16">Whole body</tissue>
    </source>
</reference>
<evidence type="ECO:0000256" key="8">
    <source>
        <dbReference type="ARBA" id="ARBA00022741"/>
    </source>
</evidence>
<dbReference type="Gene3D" id="3.30.1490.50">
    <property type="match status" value="1"/>
</dbReference>
<feature type="binding site" evidence="14">
    <location>
        <position position="134"/>
    </location>
    <ligand>
        <name>Mg(2+)</name>
        <dbReference type="ChEBI" id="CHEBI:18420"/>
    </ligand>
</feature>
<dbReference type="NCBIfam" id="TIGR01986">
    <property type="entry name" value="glut_syn_euk"/>
    <property type="match status" value="1"/>
</dbReference>
<evidence type="ECO:0000256" key="11">
    <source>
        <dbReference type="ARBA" id="ARBA00048871"/>
    </source>
</evidence>
<dbReference type="InterPro" id="IPR037013">
    <property type="entry name" value="GSH-S_sub-bd_sf"/>
</dbReference>
<comment type="catalytic activity">
    <reaction evidence="11">
        <text>gamma-L-glutamyl-L-cysteine + glycine + ATP = glutathione + ADP + phosphate + H(+)</text>
        <dbReference type="Rhea" id="RHEA:13557"/>
        <dbReference type="ChEBI" id="CHEBI:15378"/>
        <dbReference type="ChEBI" id="CHEBI:30616"/>
        <dbReference type="ChEBI" id="CHEBI:43474"/>
        <dbReference type="ChEBI" id="CHEBI:57305"/>
        <dbReference type="ChEBI" id="CHEBI:57925"/>
        <dbReference type="ChEBI" id="CHEBI:58173"/>
        <dbReference type="ChEBI" id="CHEBI:456216"/>
        <dbReference type="EC" id="6.3.2.3"/>
    </reaction>
    <physiologicalReaction direction="left-to-right" evidence="11">
        <dbReference type="Rhea" id="RHEA:13558"/>
    </physiologicalReaction>
</comment>
<dbReference type="InterPro" id="IPR004887">
    <property type="entry name" value="GSH_synth_subst-bd"/>
</dbReference>
<evidence type="ECO:0000256" key="12">
    <source>
        <dbReference type="PIRNR" id="PIRNR001558"/>
    </source>
</evidence>
<dbReference type="AlphaFoldDB" id="A0A922L5G6"/>
<dbReference type="Pfam" id="PF03199">
    <property type="entry name" value="GSH_synthase"/>
    <property type="match status" value="1"/>
</dbReference>
<dbReference type="Proteomes" id="UP000828236">
    <property type="component" value="Unassembled WGS sequence"/>
</dbReference>
<dbReference type="GO" id="GO:0004363">
    <property type="term" value="F:glutathione synthase activity"/>
    <property type="evidence" value="ECO:0007669"/>
    <property type="project" value="UniProtKB-UniRule"/>
</dbReference>
<reference evidence="17" key="4">
    <citation type="journal article" date="2022" name="Res Sq">
        <title>Comparative Genomics Reveals Insights into the Divergent Evolution of Astigmatic Mites and Household Pest Adaptations.</title>
        <authorList>
            <person name="Xiong Q."/>
            <person name="Wan A.T.-Y."/>
            <person name="Liu X.-Y."/>
            <person name="Fung C.S.-H."/>
            <person name="Xiao X."/>
            <person name="Malainual N."/>
            <person name="Hou J."/>
            <person name="Wang L."/>
            <person name="Wang M."/>
            <person name="Yang K."/>
            <person name="Cui Y."/>
            <person name="Leung E."/>
            <person name="Nong W."/>
            <person name="Shin S.-K."/>
            <person name="Au S."/>
            <person name="Jeong K.Y."/>
            <person name="Chew F.T."/>
            <person name="Hui J."/>
            <person name="Leung T.F."/>
            <person name="Tungtrongchitr A."/>
            <person name="Zhong N."/>
            <person name="Liu Z."/>
            <person name="Tsui S."/>
        </authorList>
    </citation>
    <scope>NUCLEOTIDE SEQUENCE</scope>
    <source>
        <strain evidence="17">Derf</strain>
        <tissue evidence="17">Whole organism</tissue>
    </source>
</reference>
<dbReference type="Gene3D" id="1.10.1080.10">
    <property type="entry name" value="Glutathione Synthetase, Chain A, domain 3"/>
    <property type="match status" value="1"/>
</dbReference>
<evidence type="ECO:0000256" key="14">
    <source>
        <dbReference type="PIRSR" id="PIRSR001558-2"/>
    </source>
</evidence>
<comment type="cofactor">
    <cofactor evidence="12 14">
        <name>Mg(2+)</name>
        <dbReference type="ChEBI" id="CHEBI:18420"/>
    </cofactor>
    <text evidence="12 14">Binds 1 Mg(2+) ion per subunit.</text>
</comment>
<evidence type="ECO:0000256" key="5">
    <source>
        <dbReference type="ARBA" id="ARBA00022598"/>
    </source>
</evidence>
<feature type="domain" description="Glutathione synthase substrate-binding" evidence="15">
    <location>
        <begin position="198"/>
        <end position="304"/>
    </location>
</feature>
<dbReference type="Gene3D" id="3.30.470.20">
    <property type="entry name" value="ATP-grasp fold, B domain"/>
    <property type="match status" value="1"/>
</dbReference>
<keyword evidence="7 12" id="KW-0479">Metal-binding</keyword>
<evidence type="ECO:0000256" key="2">
    <source>
        <dbReference type="ARBA" id="ARBA00010385"/>
    </source>
</evidence>
<evidence type="ECO:0000313" key="18">
    <source>
        <dbReference type="Proteomes" id="UP000790347"/>
    </source>
</evidence>
<feature type="binding site" evidence="13">
    <location>
        <position position="463"/>
    </location>
    <ligand>
        <name>ATP</name>
        <dbReference type="ChEBI" id="CHEBI:30616"/>
    </ligand>
</feature>
<comment type="pathway">
    <text evidence="1 12">Sulfur metabolism; glutathione biosynthesis; glutathione from L-cysteine and L-glutamate: step 2/2.</text>
</comment>
<feature type="binding site" evidence="14">
    <location>
        <position position="132"/>
    </location>
    <ligand>
        <name>Mg(2+)</name>
        <dbReference type="ChEBI" id="CHEBI:18420"/>
    </ligand>
</feature>
<dbReference type="GO" id="GO:0005829">
    <property type="term" value="C:cytosol"/>
    <property type="evidence" value="ECO:0007669"/>
    <property type="project" value="TreeGrafter"/>
</dbReference>
<comment type="caution">
    <text evidence="17">The sequence shown here is derived from an EMBL/GenBank/DDBJ whole genome shotgun (WGS) entry which is preliminary data.</text>
</comment>
<evidence type="ECO:0000256" key="1">
    <source>
        <dbReference type="ARBA" id="ARBA00004965"/>
    </source>
</evidence>
<feature type="binding site" evidence="13">
    <location>
        <position position="213"/>
    </location>
    <ligand>
        <name>substrate</name>
    </ligand>
</feature>
<evidence type="ECO:0000256" key="13">
    <source>
        <dbReference type="PIRSR" id="PIRSR001558-1"/>
    </source>
</evidence>
<keyword evidence="5 12" id="KW-0436">Ligase</keyword>
<dbReference type="InterPro" id="IPR016185">
    <property type="entry name" value="PreATP-grasp_dom_sf"/>
</dbReference>
<dbReference type="GO" id="GO:0043295">
    <property type="term" value="F:glutathione binding"/>
    <property type="evidence" value="ECO:0007669"/>
    <property type="project" value="UniProtKB-UniRule"/>
</dbReference>
<feature type="binding site" evidence="13">
    <location>
        <position position="307"/>
    </location>
    <ligand>
        <name>ATP</name>
        <dbReference type="ChEBI" id="CHEBI:30616"/>
    </ligand>
</feature>
<evidence type="ECO:0000313" key="16">
    <source>
        <dbReference type="EMBL" id="KAH7645151.1"/>
    </source>
</evidence>
<dbReference type="InterPro" id="IPR014042">
    <property type="entry name" value="Glutathione_synthase_a-hlx"/>
</dbReference>
<dbReference type="SUPFAM" id="SSF56059">
    <property type="entry name" value="Glutathione synthetase ATP-binding domain-like"/>
    <property type="match status" value="1"/>
</dbReference>
<keyword evidence="18" id="KW-1185">Reference proteome</keyword>
<feature type="binding site" evidence="13">
    <location>
        <begin position="361"/>
        <end position="370"/>
    </location>
    <ligand>
        <name>ATP</name>
        <dbReference type="ChEBI" id="CHEBI:30616"/>
    </ligand>
</feature>
<dbReference type="Pfam" id="PF03917">
    <property type="entry name" value="GSH_synth_ATP"/>
    <property type="match status" value="1"/>
</dbReference>
<evidence type="ECO:0000256" key="6">
    <source>
        <dbReference type="ARBA" id="ARBA00022684"/>
    </source>
</evidence>
<dbReference type="PANTHER" id="PTHR11130">
    <property type="entry name" value="GLUTATHIONE SYNTHETASE"/>
    <property type="match status" value="1"/>
</dbReference>
<reference evidence="17" key="1">
    <citation type="submission" date="2013-05" db="EMBL/GenBank/DDBJ databases">
        <authorList>
            <person name="Yim A.K.Y."/>
            <person name="Chan T.F."/>
            <person name="Ji K.M."/>
            <person name="Liu X.Y."/>
            <person name="Zhou J.W."/>
            <person name="Li R.Q."/>
            <person name="Yang K.Y."/>
            <person name="Li J."/>
            <person name="Li M."/>
            <person name="Law P.T.W."/>
            <person name="Wu Y.L."/>
            <person name="Cai Z.L."/>
            <person name="Qin H."/>
            <person name="Bao Y."/>
            <person name="Leung R.K.K."/>
            <person name="Ng P.K.S."/>
            <person name="Zou J."/>
            <person name="Zhong X.J."/>
            <person name="Ran P.X."/>
            <person name="Zhong N.S."/>
            <person name="Liu Z.G."/>
            <person name="Tsui S.K.W."/>
        </authorList>
    </citation>
    <scope>NUCLEOTIDE SEQUENCE</scope>
    <source>
        <strain evidence="17">Derf</strain>
        <tissue evidence="17">Whole organism</tissue>
    </source>
</reference>
<dbReference type="PIRSF" id="PIRSF001558">
    <property type="entry name" value="GSHase"/>
    <property type="match status" value="1"/>
</dbReference>
<evidence type="ECO:0000256" key="9">
    <source>
        <dbReference type="ARBA" id="ARBA00022840"/>
    </source>
</evidence>
<evidence type="ECO:0000256" key="7">
    <source>
        <dbReference type="ARBA" id="ARBA00022723"/>
    </source>
</evidence>
<evidence type="ECO:0000313" key="17">
    <source>
        <dbReference type="EMBL" id="KAH9521006.1"/>
    </source>
</evidence>
<feature type="binding site" evidence="13">
    <location>
        <position position="132"/>
    </location>
    <ligand>
        <name>ATP</name>
        <dbReference type="ChEBI" id="CHEBI:30616"/>
    </ligand>
</feature>
<keyword evidence="10 12" id="KW-0460">Magnesium</keyword>
<comment type="similarity">
    <text evidence="2 12">Belongs to the eukaryotic GSH synthase family.</text>
</comment>
<proteinExistence type="inferred from homology"/>
<feature type="binding site" evidence="13">
    <location>
        <position position="469"/>
    </location>
    <ligand>
        <name>ATP</name>
        <dbReference type="ChEBI" id="CHEBI:30616"/>
    </ligand>
</feature>
<dbReference type="EMBL" id="SDOV01000001">
    <property type="protein sequence ID" value="KAH7645151.1"/>
    <property type="molecule type" value="Genomic_DNA"/>
</dbReference>
<dbReference type="Gene3D" id="3.30.1490.80">
    <property type="match status" value="1"/>
</dbReference>
<dbReference type="SUPFAM" id="SSF52440">
    <property type="entry name" value="PreATP-grasp domain"/>
    <property type="match status" value="1"/>
</dbReference>
<feature type="binding site" evidence="13">
    <location>
        <position position="117"/>
    </location>
    <ligand>
        <name>substrate</name>
    </ligand>
</feature>
<evidence type="ECO:0000259" key="15">
    <source>
        <dbReference type="Pfam" id="PF03199"/>
    </source>
</evidence>
<protein>
    <recommendedName>
        <fullName evidence="4 12">Glutathione synthetase</fullName>
        <shortName evidence="12">GSH-S</shortName>
        <ecNumber evidence="3 12">6.3.2.3</ecNumber>
    </recommendedName>
</protein>
<dbReference type="InterPro" id="IPR014709">
    <property type="entry name" value="Glutathione_synthase_C_euk"/>
</dbReference>
<dbReference type="GO" id="GO:0000287">
    <property type="term" value="F:magnesium ion binding"/>
    <property type="evidence" value="ECO:0007669"/>
    <property type="project" value="UniProtKB-UniRule"/>
</dbReference>
<sequence>MELDKLRYNWIDVEDDIRLYASSLGICSRRIPMDDRRSMCCLPVTVFPSPMERSTFQLAINLQPSINEMIHKISINHQFLEQSLLKLPDEFVAKLFHIYQTVSKQGYAASHQLGIFRSDYMIDQHSNLKQVEVNTISTGFCALTQQVTQLHRYTLKHYQGLSDDQINGHIATNDSLDRVAQSLIDAHRIYSGTDQHSAILFVVQEQEANVMDQKMIEWKMKSLSPDIRIYRRSFRDLDHGIISLGPNQQLLLTTIDKTQVEISVVYFRAAYSSSCFGYENSWKLRLLLEQSRAIKCPSIQLQLAGVKQFQTLLSDRAIFDRFCCSSSPHSDKLFNTYTKFWNISQSARDLVIKNPSEFVLKSNQEGGGNNVFGEQIIDKLDRILSNNENDAYFLMQFIRQKAIKSLLIFKQPPPSSATTSVACQPPPYNQIDSELGIYGSVLVETNGHHIVWNQNAGHLLRSKLSGEKEAGVFSGAGILDTPFLI</sequence>
<keyword evidence="9 12" id="KW-0067">ATP-binding</keyword>
<gene>
    <name evidence="17" type="ORF">DERF_004681</name>
    <name evidence="16" type="ORF">HUG17_0689</name>
</gene>
<accession>A0A922L5G6</accession>
<evidence type="ECO:0000256" key="10">
    <source>
        <dbReference type="ARBA" id="ARBA00022842"/>
    </source>
</evidence>